<keyword evidence="6" id="KW-1185">Reference proteome</keyword>
<dbReference type="AlphaFoldDB" id="A0A4Z1CCS8"/>
<evidence type="ECO:0000313" key="5">
    <source>
        <dbReference type="EMBL" id="TGN30304.1"/>
    </source>
</evidence>
<accession>A0A4Z1CCS8</accession>
<dbReference type="Pfam" id="PF13102">
    <property type="entry name" value="Phage_int_SAM_5"/>
    <property type="match status" value="1"/>
</dbReference>
<feature type="coiled-coil region" evidence="3">
    <location>
        <begin position="50"/>
        <end position="77"/>
    </location>
</feature>
<dbReference type="OrthoDB" id="1493636at2"/>
<reference evidence="5 6" key="1">
    <citation type="submission" date="2019-03" db="EMBL/GenBank/DDBJ databases">
        <title>Empedobacter tilapiae sp. nov., isolated from an intestine of Nile tilapia Oreochromis niloticus.</title>
        <authorList>
            <person name="Kim Y.-O."/>
            <person name="Yoon J.-H."/>
        </authorList>
    </citation>
    <scope>NUCLEOTIDE SEQUENCE [LARGE SCALE GENOMIC DNA]</scope>
    <source>
        <strain evidence="5 6">MRS2</strain>
    </source>
</reference>
<protein>
    <submittedName>
        <fullName evidence="5">Integrase</fullName>
    </submittedName>
</protein>
<evidence type="ECO:0000256" key="1">
    <source>
        <dbReference type="ARBA" id="ARBA00023125"/>
    </source>
</evidence>
<keyword evidence="3" id="KW-0175">Coiled coil</keyword>
<dbReference type="GO" id="GO:0015074">
    <property type="term" value="P:DNA integration"/>
    <property type="evidence" value="ECO:0007669"/>
    <property type="project" value="InterPro"/>
</dbReference>
<dbReference type="SUPFAM" id="SSF56349">
    <property type="entry name" value="DNA breaking-rejoining enzymes"/>
    <property type="match status" value="1"/>
</dbReference>
<dbReference type="Proteomes" id="UP000297998">
    <property type="component" value="Unassembled WGS sequence"/>
</dbReference>
<dbReference type="InterPro" id="IPR013762">
    <property type="entry name" value="Integrase-like_cat_sf"/>
</dbReference>
<dbReference type="RefSeq" id="WP_135834163.1">
    <property type="nucleotide sequence ID" value="NZ_SRPE01000001.1"/>
</dbReference>
<dbReference type="InterPro" id="IPR025269">
    <property type="entry name" value="SAM-like_dom"/>
</dbReference>
<proteinExistence type="predicted"/>
<organism evidence="5 6">
    <name type="scientific">Empedobacter tilapiae</name>
    <dbReference type="NCBI Taxonomy" id="2491114"/>
    <lineage>
        <taxon>Bacteria</taxon>
        <taxon>Pseudomonadati</taxon>
        <taxon>Bacteroidota</taxon>
        <taxon>Flavobacteriia</taxon>
        <taxon>Flavobacteriales</taxon>
        <taxon>Weeksellaceae</taxon>
        <taxon>Empedobacter</taxon>
    </lineage>
</organism>
<sequence>MVFKFTLSQKGMVKNINLNIYDEREKIDYNFRTSLKIKEEDWDKEKQRPRNIYLKENKKINNKLDNIKKELTEFVDTKLKDKKYSIQRTISKEIKKICSQEEPFFSEGSLLYYMNWYITSKRELISFSTFKRYNVFFRMIQRFEGSSCKVLYIRDIDSDFIKNFVIFGKKEEYSENTIYRTIHFVKTILNFAERKGIRTNVRELEMRREVQRRKIITLTENELMQIKSTEVPEDLKAAKDWLLISCYTGQRFSDFINFNNLQLKNIDGKKCIGFVQKKTKKNILLPLHPTVLNTISRNGNNFPEMMDIQHYNIGIRRVAKLANLNELIKARKRLGHRTKEVETEKWKLLSSHIGRRSFATNFYGKIPTPLLMEATGHSTEKMFLKYINMEDASRVLSLGNYFDKMYKERKEN</sequence>
<keyword evidence="1" id="KW-0238">DNA-binding</keyword>
<comment type="caution">
    <text evidence="5">The sequence shown here is derived from an EMBL/GenBank/DDBJ whole genome shotgun (WGS) entry which is preliminary data.</text>
</comment>
<name>A0A4Z1CCS8_9FLAO</name>
<feature type="domain" description="Phage integrase SAM-like" evidence="4">
    <location>
        <begin position="109"/>
        <end position="197"/>
    </location>
</feature>
<dbReference type="EMBL" id="SRPE01000001">
    <property type="protein sequence ID" value="TGN30304.1"/>
    <property type="molecule type" value="Genomic_DNA"/>
</dbReference>
<dbReference type="InterPro" id="IPR010998">
    <property type="entry name" value="Integrase_recombinase_N"/>
</dbReference>
<dbReference type="InterPro" id="IPR011010">
    <property type="entry name" value="DNA_brk_join_enz"/>
</dbReference>
<gene>
    <name evidence="5" type="ORF">E4J94_01675</name>
</gene>
<dbReference type="Gene3D" id="1.10.150.130">
    <property type="match status" value="1"/>
</dbReference>
<evidence type="ECO:0000313" key="6">
    <source>
        <dbReference type="Proteomes" id="UP000297998"/>
    </source>
</evidence>
<evidence type="ECO:0000256" key="2">
    <source>
        <dbReference type="ARBA" id="ARBA00023172"/>
    </source>
</evidence>
<dbReference type="Gene3D" id="1.10.443.10">
    <property type="entry name" value="Intergrase catalytic core"/>
    <property type="match status" value="1"/>
</dbReference>
<evidence type="ECO:0000256" key="3">
    <source>
        <dbReference type="SAM" id="Coils"/>
    </source>
</evidence>
<dbReference type="GO" id="GO:0006310">
    <property type="term" value="P:DNA recombination"/>
    <property type="evidence" value="ECO:0007669"/>
    <property type="project" value="UniProtKB-KW"/>
</dbReference>
<evidence type="ECO:0000259" key="4">
    <source>
        <dbReference type="Pfam" id="PF13102"/>
    </source>
</evidence>
<keyword evidence="2" id="KW-0233">DNA recombination</keyword>
<dbReference type="GO" id="GO:0003677">
    <property type="term" value="F:DNA binding"/>
    <property type="evidence" value="ECO:0007669"/>
    <property type="project" value="UniProtKB-KW"/>
</dbReference>